<evidence type="ECO:0000313" key="2">
    <source>
        <dbReference type="Proteomes" id="UP001459277"/>
    </source>
</evidence>
<protein>
    <submittedName>
        <fullName evidence="1">Uncharacterized protein</fullName>
    </submittedName>
</protein>
<comment type="caution">
    <text evidence="1">The sequence shown here is derived from an EMBL/GenBank/DDBJ whole genome shotgun (WGS) entry which is preliminary data.</text>
</comment>
<organism evidence="1 2">
    <name type="scientific">Lithocarpus litseifolius</name>
    <dbReference type="NCBI Taxonomy" id="425828"/>
    <lineage>
        <taxon>Eukaryota</taxon>
        <taxon>Viridiplantae</taxon>
        <taxon>Streptophyta</taxon>
        <taxon>Embryophyta</taxon>
        <taxon>Tracheophyta</taxon>
        <taxon>Spermatophyta</taxon>
        <taxon>Magnoliopsida</taxon>
        <taxon>eudicotyledons</taxon>
        <taxon>Gunneridae</taxon>
        <taxon>Pentapetalae</taxon>
        <taxon>rosids</taxon>
        <taxon>fabids</taxon>
        <taxon>Fagales</taxon>
        <taxon>Fagaceae</taxon>
        <taxon>Lithocarpus</taxon>
    </lineage>
</organism>
<proteinExistence type="predicted"/>
<dbReference type="EMBL" id="JAZDWU010000008">
    <property type="protein sequence ID" value="KAK9994708.1"/>
    <property type="molecule type" value="Genomic_DNA"/>
</dbReference>
<gene>
    <name evidence="1" type="ORF">SO802_024411</name>
</gene>
<sequence length="130" mass="15341">MVHTDTFEIEHISEKNDASWINVPIMYEDNLVDPKKYSLRHWKHILRSSNNKTASIVTPKFPSLSKRISSQYDSLDSHTHEKQLLRKDLVYCILQVKVILHHCPHHEDFKPQLLRAWEHRGSSRTSLFGE</sequence>
<evidence type="ECO:0000313" key="1">
    <source>
        <dbReference type="EMBL" id="KAK9994708.1"/>
    </source>
</evidence>
<dbReference type="AlphaFoldDB" id="A0AAW2CAI4"/>
<keyword evidence="2" id="KW-1185">Reference proteome</keyword>
<accession>A0AAW2CAI4</accession>
<dbReference type="Proteomes" id="UP001459277">
    <property type="component" value="Unassembled WGS sequence"/>
</dbReference>
<reference evidence="1 2" key="1">
    <citation type="submission" date="2024-01" db="EMBL/GenBank/DDBJ databases">
        <title>A telomere-to-telomere, gap-free genome of sweet tea (Lithocarpus litseifolius).</title>
        <authorList>
            <person name="Zhou J."/>
        </authorList>
    </citation>
    <scope>NUCLEOTIDE SEQUENCE [LARGE SCALE GENOMIC DNA]</scope>
    <source>
        <strain evidence="1">Zhou-2022a</strain>
        <tissue evidence="1">Leaf</tissue>
    </source>
</reference>
<name>A0AAW2CAI4_9ROSI</name>